<sequence>MEREPQLLSTKHFEYCCDESVENIHDYFKKQKVFAWCLQDYVEYTIANEPKLDFFQALNMFTSSLKTLNQNCSTPLSVKSLCSDYLKWLTSDAGLAITTVCFNVFSTKKLHKQAITFHNTVE</sequence>
<evidence type="ECO:0000313" key="2">
    <source>
        <dbReference type="Proteomes" id="UP000789920"/>
    </source>
</evidence>
<reference evidence="1" key="1">
    <citation type="submission" date="2021-06" db="EMBL/GenBank/DDBJ databases">
        <authorList>
            <person name="Kallberg Y."/>
            <person name="Tangrot J."/>
            <person name="Rosling A."/>
        </authorList>
    </citation>
    <scope>NUCLEOTIDE SEQUENCE</scope>
    <source>
        <strain evidence="1">MA461A</strain>
    </source>
</reference>
<dbReference type="EMBL" id="CAJVQC010018929">
    <property type="protein sequence ID" value="CAG8697155.1"/>
    <property type="molecule type" value="Genomic_DNA"/>
</dbReference>
<gene>
    <name evidence="1" type="ORF">RPERSI_LOCUS9839</name>
</gene>
<name>A0ACA9P8I5_9GLOM</name>
<dbReference type="Proteomes" id="UP000789920">
    <property type="component" value="Unassembled WGS sequence"/>
</dbReference>
<protein>
    <submittedName>
        <fullName evidence="1">27177_t:CDS:1</fullName>
    </submittedName>
</protein>
<proteinExistence type="predicted"/>
<keyword evidence="2" id="KW-1185">Reference proteome</keyword>
<organism evidence="1 2">
    <name type="scientific">Racocetra persica</name>
    <dbReference type="NCBI Taxonomy" id="160502"/>
    <lineage>
        <taxon>Eukaryota</taxon>
        <taxon>Fungi</taxon>
        <taxon>Fungi incertae sedis</taxon>
        <taxon>Mucoromycota</taxon>
        <taxon>Glomeromycotina</taxon>
        <taxon>Glomeromycetes</taxon>
        <taxon>Diversisporales</taxon>
        <taxon>Gigasporaceae</taxon>
        <taxon>Racocetra</taxon>
    </lineage>
</organism>
<comment type="caution">
    <text evidence="1">The sequence shown here is derived from an EMBL/GenBank/DDBJ whole genome shotgun (WGS) entry which is preliminary data.</text>
</comment>
<feature type="non-terminal residue" evidence="1">
    <location>
        <position position="122"/>
    </location>
</feature>
<accession>A0ACA9P8I5</accession>
<evidence type="ECO:0000313" key="1">
    <source>
        <dbReference type="EMBL" id="CAG8697155.1"/>
    </source>
</evidence>